<feature type="transmembrane region" description="Helical" evidence="1">
    <location>
        <begin position="180"/>
        <end position="201"/>
    </location>
</feature>
<dbReference type="PATRIC" id="fig|1127699.3.peg.2304"/>
<feature type="transmembrane region" description="Helical" evidence="1">
    <location>
        <begin position="77"/>
        <end position="97"/>
    </location>
</feature>
<dbReference type="AlphaFoldDB" id="L1MXS4"/>
<gene>
    <name evidence="3" type="ORF">HMPREF9151_02510</name>
</gene>
<keyword evidence="4" id="KW-1185">Reference proteome</keyword>
<evidence type="ECO:0000259" key="2">
    <source>
        <dbReference type="Pfam" id="PF01757"/>
    </source>
</evidence>
<keyword evidence="1" id="KW-0472">Membrane</keyword>
<evidence type="ECO:0000313" key="3">
    <source>
        <dbReference type="EMBL" id="EKX96108.1"/>
    </source>
</evidence>
<dbReference type="GO" id="GO:0016747">
    <property type="term" value="F:acyltransferase activity, transferring groups other than amino-acyl groups"/>
    <property type="evidence" value="ECO:0007669"/>
    <property type="project" value="InterPro"/>
</dbReference>
<dbReference type="EMBL" id="AMEP01000164">
    <property type="protein sequence ID" value="EKX96108.1"/>
    <property type="molecule type" value="Genomic_DNA"/>
</dbReference>
<comment type="caution">
    <text evidence="3">The sequence shown here is derived from an EMBL/GenBank/DDBJ whole genome shotgun (WGS) entry which is preliminary data.</text>
</comment>
<name>L1MXS4_9BACT</name>
<evidence type="ECO:0000256" key="1">
    <source>
        <dbReference type="SAM" id="Phobius"/>
    </source>
</evidence>
<dbReference type="Proteomes" id="UP000010433">
    <property type="component" value="Unassembled WGS sequence"/>
</dbReference>
<reference evidence="3 4" key="1">
    <citation type="submission" date="2012-05" db="EMBL/GenBank/DDBJ databases">
        <authorList>
            <person name="Weinstock G."/>
            <person name="Sodergren E."/>
            <person name="Lobos E.A."/>
            <person name="Fulton L."/>
            <person name="Fulton R."/>
            <person name="Courtney L."/>
            <person name="Fronick C."/>
            <person name="O'Laughlin M."/>
            <person name="Godfrey J."/>
            <person name="Wilson R.M."/>
            <person name="Miner T."/>
            <person name="Farmer C."/>
            <person name="Delehaunty K."/>
            <person name="Cordes M."/>
            <person name="Minx P."/>
            <person name="Tomlinson C."/>
            <person name="Chen J."/>
            <person name="Wollam A."/>
            <person name="Pepin K.H."/>
            <person name="Bhonagiri V."/>
            <person name="Zhang X."/>
            <person name="Suruliraj S."/>
            <person name="Warren W."/>
            <person name="Mitreva M."/>
            <person name="Mardis E.R."/>
            <person name="Wilson R.K."/>
        </authorList>
    </citation>
    <scope>NUCLEOTIDE SEQUENCE [LARGE SCALE GENOMIC DNA]</scope>
    <source>
        <strain evidence="3 4">F0055</strain>
    </source>
</reference>
<feature type="domain" description="Acyltransferase 3" evidence="2">
    <location>
        <begin position="6"/>
        <end position="326"/>
    </location>
</feature>
<feature type="transmembrane region" description="Helical" evidence="1">
    <location>
        <begin position="117"/>
        <end position="140"/>
    </location>
</feature>
<keyword evidence="1" id="KW-0812">Transmembrane</keyword>
<accession>L1MXS4</accession>
<protein>
    <recommendedName>
        <fullName evidence="2">Acyltransferase 3 domain-containing protein</fullName>
    </recommendedName>
</protein>
<dbReference type="RefSeq" id="WP_009161370.1">
    <property type="nucleotide sequence ID" value="NZ_KB290963.1"/>
</dbReference>
<feature type="transmembrane region" description="Helical" evidence="1">
    <location>
        <begin position="42"/>
        <end position="65"/>
    </location>
</feature>
<keyword evidence="1" id="KW-1133">Transmembrane helix</keyword>
<dbReference type="HOGENOM" id="CLU_055093_2_0_10"/>
<dbReference type="Pfam" id="PF01757">
    <property type="entry name" value="Acyl_transf_3"/>
    <property type="match status" value="1"/>
</dbReference>
<feature type="transmembrane region" description="Helical" evidence="1">
    <location>
        <begin position="312"/>
        <end position="329"/>
    </location>
</feature>
<dbReference type="STRING" id="1127699.HMPREF9151_02510"/>
<feature type="transmembrane region" description="Helical" evidence="1">
    <location>
        <begin position="256"/>
        <end position="274"/>
    </location>
</feature>
<feature type="transmembrane region" description="Helical" evidence="1">
    <location>
        <begin position="286"/>
        <end position="306"/>
    </location>
</feature>
<feature type="transmembrane region" description="Helical" evidence="1">
    <location>
        <begin position="222"/>
        <end position="244"/>
    </location>
</feature>
<organism evidence="3 4">
    <name type="scientific">Hoylesella saccharolytica F0055</name>
    <dbReference type="NCBI Taxonomy" id="1127699"/>
    <lineage>
        <taxon>Bacteria</taxon>
        <taxon>Pseudomonadati</taxon>
        <taxon>Bacteroidota</taxon>
        <taxon>Bacteroidia</taxon>
        <taxon>Bacteroidales</taxon>
        <taxon>Prevotellaceae</taxon>
        <taxon>Hoylesella</taxon>
    </lineage>
</organism>
<dbReference type="InterPro" id="IPR002656">
    <property type="entry name" value="Acyl_transf_3_dom"/>
</dbReference>
<feature type="transmembrane region" description="Helical" evidence="1">
    <location>
        <begin position="149"/>
        <end position="168"/>
    </location>
</feature>
<feature type="transmembrane region" description="Helical" evidence="1">
    <location>
        <begin position="12"/>
        <end position="30"/>
    </location>
</feature>
<proteinExistence type="predicted"/>
<evidence type="ECO:0000313" key="4">
    <source>
        <dbReference type="Proteomes" id="UP000010433"/>
    </source>
</evidence>
<sequence length="340" mass="40321">MKERFYSIDVYKFIAALFIVYIHTVLFWNYDVGTFQWYTTWILMAIARNGVPLFFMMSAFLLYNHPDDRSLQQIKRLFTVYIAWCILTLPFIFYFYYQQLLEENYNYLHLLTFFLRQLFFTGFCGGGWFILTNIWCILIVRYFVRKSNFILLIVASVLYFLSIIDSSYYHLLGQGSLFNIFRNFFGSFSNFIPAGLLFFTIGKILAEHKSIISILNKHQYKLYVVTFFALLLNTTEVGFCIRLGYTGSSLRTDSTFTLPISACLLMLTSFTIKLKHKEIYYRLRNCSTIIYFIQFPLIWILLAIGIYGWDAYFLILTLAMIVSSMIFLLEKKIKILKFLY</sequence>